<evidence type="ECO:0000256" key="1">
    <source>
        <dbReference type="ARBA" id="ARBA00004442"/>
    </source>
</evidence>
<comment type="subcellular location">
    <subcellularLocation>
        <location evidence="1">Cell outer membrane</location>
    </subcellularLocation>
</comment>
<dbReference type="InterPro" id="IPR012944">
    <property type="entry name" value="SusD_RagB_dom"/>
</dbReference>
<dbReference type="InterPro" id="IPR011990">
    <property type="entry name" value="TPR-like_helical_dom_sf"/>
</dbReference>
<name>A0ABV2SY98_9BACT</name>
<evidence type="ECO:0000256" key="3">
    <source>
        <dbReference type="ARBA" id="ARBA00022729"/>
    </source>
</evidence>
<dbReference type="SUPFAM" id="SSF48452">
    <property type="entry name" value="TPR-like"/>
    <property type="match status" value="1"/>
</dbReference>
<evidence type="ECO:0000313" key="9">
    <source>
        <dbReference type="Proteomes" id="UP001549749"/>
    </source>
</evidence>
<dbReference type="CDD" id="cd08977">
    <property type="entry name" value="SusD"/>
    <property type="match status" value="1"/>
</dbReference>
<evidence type="ECO:0000259" key="6">
    <source>
        <dbReference type="Pfam" id="PF07980"/>
    </source>
</evidence>
<keyword evidence="9" id="KW-1185">Reference proteome</keyword>
<dbReference type="Proteomes" id="UP001549749">
    <property type="component" value="Unassembled WGS sequence"/>
</dbReference>
<dbReference type="PROSITE" id="PS51257">
    <property type="entry name" value="PROKAR_LIPOPROTEIN"/>
    <property type="match status" value="1"/>
</dbReference>
<evidence type="ECO:0000259" key="7">
    <source>
        <dbReference type="Pfam" id="PF14322"/>
    </source>
</evidence>
<dbReference type="Pfam" id="PF07980">
    <property type="entry name" value="SusD_RagB"/>
    <property type="match status" value="1"/>
</dbReference>
<keyword evidence="3" id="KW-0732">Signal</keyword>
<keyword evidence="4" id="KW-0472">Membrane</keyword>
<protein>
    <submittedName>
        <fullName evidence="8">RagB/SusD family nutrient uptake outer membrane protein</fullName>
    </submittedName>
</protein>
<sequence length="489" mass="53671">MKYAIQIILLTGILATACNKQIDSVRPLTKIDKEGELSSLAGIEETTIGNYVLMQGSGFNDYDVPMHDFGESRGNNVTLQNWGPVSKTTDAFFFRNSPGVTQGNSADFYRQSYQIIVSVNTTLEGIAKMETDGFAALSDADKNKFLYAKGENHFIRALMYFNMVRVYGKPYYQTPDQSLAVAIKATSDIKDIPERATVKQVYDFIISDLKMAAQLMKAPVTKTNSFGSTAAAWSLLSRVYLYMGGTVASPDAANNKLAVTYADSVIDQSNGKYILLQGNSYNDMFADDQFGDIGRSANATSNKEFIFAYDNSSRGSSIGQFYHFDADYGVGATFLPSSDLKSLLVPGDIRSTFFKLNTGSNFVETTKYLVLNEAWLTRAPYIYFRLAELYLNRAEANAKLGNTALAKADLKAIHTRAGLPAADIDNLAAGAVLTAVLKERRIELAFEGHNSFDYFRNGLPLVRTAADNNGTALTINPTDPKVVFDIPNN</sequence>
<evidence type="ECO:0000313" key="8">
    <source>
        <dbReference type="EMBL" id="MET6995744.1"/>
    </source>
</evidence>
<comment type="caution">
    <text evidence="8">The sequence shown here is derived from an EMBL/GenBank/DDBJ whole genome shotgun (WGS) entry which is preliminary data.</text>
</comment>
<evidence type="ECO:0000256" key="5">
    <source>
        <dbReference type="ARBA" id="ARBA00023237"/>
    </source>
</evidence>
<accession>A0ABV2SY98</accession>
<dbReference type="Gene3D" id="1.25.40.390">
    <property type="match status" value="1"/>
</dbReference>
<reference evidence="8 9" key="1">
    <citation type="submission" date="2024-06" db="EMBL/GenBank/DDBJ databases">
        <title>Chitinophaga defluvii sp. nov., isolated from municipal sewage.</title>
        <authorList>
            <person name="Zhang L."/>
        </authorList>
    </citation>
    <scope>NUCLEOTIDE SEQUENCE [LARGE SCALE GENOMIC DNA]</scope>
    <source>
        <strain evidence="8 9">H8</strain>
    </source>
</reference>
<evidence type="ECO:0000256" key="4">
    <source>
        <dbReference type="ARBA" id="ARBA00023136"/>
    </source>
</evidence>
<feature type="domain" description="RagB/SusD" evidence="6">
    <location>
        <begin position="375"/>
        <end position="469"/>
    </location>
</feature>
<dbReference type="EMBL" id="JBEXAC010000001">
    <property type="protein sequence ID" value="MET6995744.1"/>
    <property type="molecule type" value="Genomic_DNA"/>
</dbReference>
<keyword evidence="5" id="KW-0998">Cell outer membrane</keyword>
<comment type="similarity">
    <text evidence="2">Belongs to the SusD family.</text>
</comment>
<proteinExistence type="inferred from homology"/>
<gene>
    <name evidence="8" type="ORF">ABR189_00115</name>
</gene>
<dbReference type="InterPro" id="IPR033985">
    <property type="entry name" value="SusD-like_N"/>
</dbReference>
<dbReference type="RefSeq" id="WP_354658393.1">
    <property type="nucleotide sequence ID" value="NZ_JBEXAC010000001.1"/>
</dbReference>
<feature type="domain" description="SusD-like N-terminal" evidence="7">
    <location>
        <begin position="98"/>
        <end position="241"/>
    </location>
</feature>
<evidence type="ECO:0000256" key="2">
    <source>
        <dbReference type="ARBA" id="ARBA00006275"/>
    </source>
</evidence>
<organism evidence="8 9">
    <name type="scientific">Chitinophaga defluvii</name>
    <dbReference type="NCBI Taxonomy" id="3163343"/>
    <lineage>
        <taxon>Bacteria</taxon>
        <taxon>Pseudomonadati</taxon>
        <taxon>Bacteroidota</taxon>
        <taxon>Chitinophagia</taxon>
        <taxon>Chitinophagales</taxon>
        <taxon>Chitinophagaceae</taxon>
        <taxon>Chitinophaga</taxon>
    </lineage>
</organism>
<dbReference type="Pfam" id="PF14322">
    <property type="entry name" value="SusD-like_3"/>
    <property type="match status" value="1"/>
</dbReference>